<sequence>AAGPFAPGLHRKLDAPPRGPRRVHGCVRAVRGRVPAQRLGRGRRRARARAGTPSRLPGAARPRDPRREQSPRPLLALDKAPRRAL</sequence>
<feature type="region of interest" description="Disordered" evidence="1">
    <location>
        <begin position="1"/>
        <end position="85"/>
    </location>
</feature>
<feature type="compositionally biased region" description="Basic and acidic residues" evidence="1">
    <location>
        <begin position="61"/>
        <end position="70"/>
    </location>
</feature>
<evidence type="ECO:0000256" key="1">
    <source>
        <dbReference type="SAM" id="MobiDB-lite"/>
    </source>
</evidence>
<feature type="non-terminal residue" evidence="2">
    <location>
        <position position="85"/>
    </location>
</feature>
<protein>
    <submittedName>
        <fullName evidence="2">Uncharacterized protein</fullName>
    </submittedName>
</protein>
<name>A0A6J4MSV1_9BACT</name>
<accession>A0A6J4MSV1</accession>
<organism evidence="2">
    <name type="scientific">uncultured Gemmatimonadota bacterium</name>
    <dbReference type="NCBI Taxonomy" id="203437"/>
    <lineage>
        <taxon>Bacteria</taxon>
        <taxon>Pseudomonadati</taxon>
        <taxon>Gemmatimonadota</taxon>
        <taxon>environmental samples</taxon>
    </lineage>
</organism>
<gene>
    <name evidence="2" type="ORF">AVDCRST_MAG89-4074</name>
</gene>
<feature type="non-terminal residue" evidence="2">
    <location>
        <position position="1"/>
    </location>
</feature>
<proteinExistence type="predicted"/>
<reference evidence="2" key="1">
    <citation type="submission" date="2020-02" db="EMBL/GenBank/DDBJ databases">
        <authorList>
            <person name="Meier V. D."/>
        </authorList>
    </citation>
    <scope>NUCLEOTIDE SEQUENCE</scope>
    <source>
        <strain evidence="2">AVDCRST_MAG89</strain>
    </source>
</reference>
<dbReference type="AlphaFoldDB" id="A0A6J4MSV1"/>
<evidence type="ECO:0000313" key="2">
    <source>
        <dbReference type="EMBL" id="CAA9365699.1"/>
    </source>
</evidence>
<dbReference type="EMBL" id="CADCTV010000853">
    <property type="protein sequence ID" value="CAA9365699.1"/>
    <property type="molecule type" value="Genomic_DNA"/>
</dbReference>